<feature type="active site" evidence="8">
    <location>
        <position position="69"/>
    </location>
</feature>
<evidence type="ECO:0000256" key="4">
    <source>
        <dbReference type="ARBA" id="ARBA00022670"/>
    </source>
</evidence>
<keyword evidence="5" id="KW-0833">Ubl conjugation pathway</keyword>
<dbReference type="InterPro" id="IPR042467">
    <property type="entry name" value="Peptidase_C65_otubain_sub2"/>
</dbReference>
<keyword evidence="12" id="KW-1185">Reference proteome</keyword>
<gene>
    <name evidence="11" type="ORF">CHIRRI_LOCUS2062</name>
</gene>
<evidence type="ECO:0000256" key="3">
    <source>
        <dbReference type="ARBA" id="ARBA00012759"/>
    </source>
</evidence>
<dbReference type="EC" id="3.4.19.12" evidence="3"/>
<feature type="domain" description="OTU" evidence="10">
    <location>
        <begin position="61"/>
        <end position="261"/>
    </location>
</feature>
<dbReference type="InterPro" id="IPR016615">
    <property type="entry name" value="Otubain"/>
</dbReference>
<reference evidence="11" key="1">
    <citation type="submission" date="2022-01" db="EMBL/GenBank/DDBJ databases">
        <authorList>
            <person name="King R."/>
        </authorList>
    </citation>
    <scope>NUCLEOTIDE SEQUENCE</scope>
</reference>
<evidence type="ECO:0000256" key="8">
    <source>
        <dbReference type="PIRSR" id="PIRSR013503-1"/>
    </source>
</evidence>
<dbReference type="GO" id="GO:0006508">
    <property type="term" value="P:proteolysis"/>
    <property type="evidence" value="ECO:0007669"/>
    <property type="project" value="UniProtKB-KW"/>
</dbReference>
<sequence>MEQNSDNHDELTIKQQKEIEKEINEQFALISEKIPIEILNDEYADDPVYRQKVQDISSKYRYMRKIRPDGNCFYRAFGFTTLEYLIKNKEEFKKFRQVIEQSKAKLIELNFPQFTIDDFYDTIMEVINKVEPSDTQDVNKVLDELYKLFNEQAYSDYIVVYLRLITSGKLQEEAEFYSNFIEGNYTSLLDFCKKEVEPMYKESDHIHIIAICAALGCAVRVVYMDRGSQSEVIAHDFPDCPDNNPSVSLLYRPNHYDVLYQ</sequence>
<evidence type="ECO:0000259" key="10">
    <source>
        <dbReference type="PROSITE" id="PS50802"/>
    </source>
</evidence>
<dbReference type="GO" id="GO:0071108">
    <property type="term" value="P:protein K48-linked deubiquitination"/>
    <property type="evidence" value="ECO:0007669"/>
    <property type="project" value="TreeGrafter"/>
</dbReference>
<comment type="similarity">
    <text evidence="2">Belongs to the peptidase C65 family.</text>
</comment>
<dbReference type="GO" id="GO:0004843">
    <property type="term" value="F:cysteine-type deubiquitinase activity"/>
    <property type="evidence" value="ECO:0007669"/>
    <property type="project" value="UniProtKB-EC"/>
</dbReference>
<name>A0A9N9WMI5_9DIPT</name>
<evidence type="ECO:0000256" key="5">
    <source>
        <dbReference type="ARBA" id="ARBA00022786"/>
    </source>
</evidence>
<dbReference type="Gene3D" id="3.30.200.60">
    <property type="entry name" value="Peptidase C65 Otubain, subdomain 1"/>
    <property type="match status" value="1"/>
</dbReference>
<comment type="catalytic activity">
    <reaction evidence="1">
        <text>Thiol-dependent hydrolysis of ester, thioester, amide, peptide and isopeptide bonds formed by the C-terminal Gly of ubiquitin (a 76-residue protein attached to proteins as an intracellular targeting signal).</text>
        <dbReference type="EC" id="3.4.19.12"/>
    </reaction>
</comment>
<feature type="active site" evidence="8">
    <location>
        <position position="255"/>
    </location>
</feature>
<proteinExistence type="inferred from homology"/>
<evidence type="ECO:0000256" key="1">
    <source>
        <dbReference type="ARBA" id="ARBA00000707"/>
    </source>
</evidence>
<dbReference type="PROSITE" id="PS50802">
    <property type="entry name" value="OTU"/>
    <property type="match status" value="1"/>
</dbReference>
<dbReference type="FunFam" id="1.20.1300.20:FF:000001">
    <property type="entry name" value="Ubiquitin thioesterase OTUB1"/>
    <property type="match status" value="1"/>
</dbReference>
<feature type="site" description="Interacts with free ubiquitin" evidence="9">
    <location>
        <position position="256"/>
    </location>
</feature>
<evidence type="ECO:0000313" key="11">
    <source>
        <dbReference type="EMBL" id="CAG9799087.1"/>
    </source>
</evidence>
<dbReference type="InterPro" id="IPR003323">
    <property type="entry name" value="OTU_dom"/>
</dbReference>
<evidence type="ECO:0000256" key="2">
    <source>
        <dbReference type="ARBA" id="ARBA00006579"/>
    </source>
</evidence>
<dbReference type="PANTHER" id="PTHR12931">
    <property type="entry name" value="UBIQUITIN THIOLESTERASE PROTEIN OTUB"/>
    <property type="match status" value="1"/>
</dbReference>
<dbReference type="GO" id="GO:0005634">
    <property type="term" value="C:nucleus"/>
    <property type="evidence" value="ECO:0007669"/>
    <property type="project" value="TreeGrafter"/>
</dbReference>
<dbReference type="InterPro" id="IPR019400">
    <property type="entry name" value="Peptidase_C65_otubain"/>
</dbReference>
<dbReference type="GO" id="GO:0043130">
    <property type="term" value="F:ubiquitin binding"/>
    <property type="evidence" value="ECO:0007669"/>
    <property type="project" value="TreeGrafter"/>
</dbReference>
<keyword evidence="4" id="KW-0645">Protease</keyword>
<evidence type="ECO:0000256" key="9">
    <source>
        <dbReference type="PIRSR" id="PIRSR013503-2"/>
    </source>
</evidence>
<dbReference type="Pfam" id="PF10275">
    <property type="entry name" value="Peptidase_C65"/>
    <property type="match status" value="1"/>
</dbReference>
<dbReference type="PIRSF" id="PIRSF013503">
    <property type="entry name" value="Ubiquitin_thioesterase_Otubain"/>
    <property type="match status" value="1"/>
</dbReference>
<dbReference type="Gene3D" id="1.20.1300.20">
    <property type="entry name" value="Peptidase C65 Otubain, subdomain 2"/>
    <property type="match status" value="1"/>
</dbReference>
<dbReference type="EMBL" id="OU895877">
    <property type="protein sequence ID" value="CAG9799087.1"/>
    <property type="molecule type" value="Genomic_DNA"/>
</dbReference>
<feature type="site" description="Interacts with free ubiquitin" evidence="9">
    <location>
        <position position="225"/>
    </location>
</feature>
<evidence type="ECO:0000313" key="12">
    <source>
        <dbReference type="Proteomes" id="UP001153620"/>
    </source>
</evidence>
<keyword evidence="6" id="KW-0378">Hydrolase</keyword>
<dbReference type="PANTHER" id="PTHR12931:SF15">
    <property type="entry name" value="UBIQUITIN THIOESTERASE OTUBAIN-LIKE"/>
    <property type="match status" value="1"/>
</dbReference>
<feature type="site" description="Interacts with free ubiquitin" evidence="9">
    <location>
        <position position="209"/>
    </location>
</feature>
<feature type="active site" description="Nucleophile" evidence="8">
    <location>
        <position position="72"/>
    </location>
</feature>
<dbReference type="InterPro" id="IPR042468">
    <property type="entry name" value="Peptidase_C65_otubain_sub1"/>
</dbReference>
<keyword evidence="7" id="KW-0788">Thiol protease</keyword>
<dbReference type="InterPro" id="IPR038765">
    <property type="entry name" value="Papain-like_cys_pep_sf"/>
</dbReference>
<accession>A0A9N9WMI5</accession>
<dbReference type="CDD" id="cd22763">
    <property type="entry name" value="OTUB1"/>
    <property type="match status" value="1"/>
</dbReference>
<organism evidence="11 12">
    <name type="scientific">Chironomus riparius</name>
    <dbReference type="NCBI Taxonomy" id="315576"/>
    <lineage>
        <taxon>Eukaryota</taxon>
        <taxon>Metazoa</taxon>
        <taxon>Ecdysozoa</taxon>
        <taxon>Arthropoda</taxon>
        <taxon>Hexapoda</taxon>
        <taxon>Insecta</taxon>
        <taxon>Pterygota</taxon>
        <taxon>Neoptera</taxon>
        <taxon>Endopterygota</taxon>
        <taxon>Diptera</taxon>
        <taxon>Nematocera</taxon>
        <taxon>Chironomoidea</taxon>
        <taxon>Chironomidae</taxon>
        <taxon>Chironominae</taxon>
        <taxon>Chironomus</taxon>
    </lineage>
</organism>
<evidence type="ECO:0000256" key="6">
    <source>
        <dbReference type="ARBA" id="ARBA00022801"/>
    </source>
</evidence>
<dbReference type="SUPFAM" id="SSF54001">
    <property type="entry name" value="Cysteine proteinases"/>
    <property type="match status" value="1"/>
</dbReference>
<dbReference type="OrthoDB" id="18915at2759"/>
<protein>
    <recommendedName>
        <fullName evidence="3">ubiquitinyl hydrolase 1</fullName>
        <ecNumber evidence="3">3.4.19.12</ecNumber>
    </recommendedName>
</protein>
<feature type="site" description="Interacts with free ubiquitin" evidence="9">
    <location>
        <position position="251"/>
    </location>
</feature>
<evidence type="ECO:0000256" key="7">
    <source>
        <dbReference type="ARBA" id="ARBA00022807"/>
    </source>
</evidence>
<dbReference type="Proteomes" id="UP001153620">
    <property type="component" value="Chromosome 1"/>
</dbReference>
<feature type="site" description="Interacts with free ubiquitin" evidence="9">
    <location>
        <position position="223"/>
    </location>
</feature>
<dbReference type="AlphaFoldDB" id="A0A9N9WMI5"/>
<reference evidence="11" key="2">
    <citation type="submission" date="2022-10" db="EMBL/GenBank/DDBJ databases">
        <authorList>
            <consortium name="ENA_rothamsted_submissions"/>
            <consortium name="culmorum"/>
            <person name="King R."/>
        </authorList>
    </citation>
    <scope>NUCLEOTIDE SEQUENCE</scope>
</reference>